<name>A0A0G4HUY5_9ALVE</name>
<reference evidence="2" key="1">
    <citation type="submission" date="2014-11" db="EMBL/GenBank/DDBJ databases">
        <authorList>
            <person name="Otto D Thomas"/>
            <person name="Naeem Raeece"/>
        </authorList>
    </citation>
    <scope>NUCLEOTIDE SEQUENCE</scope>
</reference>
<sequence length="111" mass="12735">MAEFIPHESWELDEDQGIYVTAMLYGFVGMSTISTCMSVVIIVFGLLVANELQGPEEYETFFQAQGKSLNWSFALFLFAVALLALYLELYIILIECLYERERETVQVNIFV</sequence>
<dbReference type="AlphaFoldDB" id="A0A0G4HUY5"/>
<dbReference type="VEuPathDB" id="CryptoDB:Cvel_8722"/>
<protein>
    <submittedName>
        <fullName evidence="2">Uncharacterized protein</fullName>
    </submittedName>
</protein>
<feature type="transmembrane region" description="Helical" evidence="1">
    <location>
        <begin position="24"/>
        <end position="49"/>
    </location>
</feature>
<feature type="transmembrane region" description="Helical" evidence="1">
    <location>
        <begin position="69"/>
        <end position="93"/>
    </location>
</feature>
<gene>
    <name evidence="2" type="ORF">Cvel_8722</name>
</gene>
<accession>A0A0G4HUY5</accession>
<evidence type="ECO:0000256" key="1">
    <source>
        <dbReference type="SAM" id="Phobius"/>
    </source>
</evidence>
<proteinExistence type="predicted"/>
<evidence type="ECO:0000313" key="2">
    <source>
        <dbReference type="EMBL" id="CEM48213.1"/>
    </source>
</evidence>
<dbReference type="EMBL" id="CDMZ01003965">
    <property type="protein sequence ID" value="CEM48213.1"/>
    <property type="molecule type" value="Genomic_DNA"/>
</dbReference>
<keyword evidence="1" id="KW-0812">Transmembrane</keyword>
<organism evidence="2">
    <name type="scientific">Chromera velia CCMP2878</name>
    <dbReference type="NCBI Taxonomy" id="1169474"/>
    <lineage>
        <taxon>Eukaryota</taxon>
        <taxon>Sar</taxon>
        <taxon>Alveolata</taxon>
        <taxon>Colpodellida</taxon>
        <taxon>Chromeraceae</taxon>
        <taxon>Chromera</taxon>
    </lineage>
</organism>
<keyword evidence="1" id="KW-1133">Transmembrane helix</keyword>
<keyword evidence="1" id="KW-0472">Membrane</keyword>